<dbReference type="PANTHER" id="PTHR42905:SF16">
    <property type="entry name" value="CARBOXYPHOSPHONOENOLPYRUVATE PHOSPHONOMUTASE-LIKE PROTEIN (AFU_ORTHOLOGUE AFUA_5G07230)"/>
    <property type="match status" value="1"/>
</dbReference>
<evidence type="ECO:0000313" key="2">
    <source>
        <dbReference type="Proteomes" id="UP001595979"/>
    </source>
</evidence>
<dbReference type="InterPro" id="IPR015813">
    <property type="entry name" value="Pyrv/PenolPyrv_kinase-like_dom"/>
</dbReference>
<dbReference type="SUPFAM" id="SSF51621">
    <property type="entry name" value="Phosphoenolpyruvate/pyruvate domain"/>
    <property type="match status" value="1"/>
</dbReference>
<dbReference type="Gene3D" id="3.20.20.60">
    <property type="entry name" value="Phosphoenolpyruvate-binding domains"/>
    <property type="match status" value="1"/>
</dbReference>
<dbReference type="Pfam" id="PF13714">
    <property type="entry name" value="PEP_mutase"/>
    <property type="match status" value="1"/>
</dbReference>
<dbReference type="EMBL" id="JBHSOH010000008">
    <property type="protein sequence ID" value="MFC5848584.1"/>
    <property type="molecule type" value="Genomic_DNA"/>
</dbReference>
<dbReference type="RefSeq" id="WP_380048774.1">
    <property type="nucleotide sequence ID" value="NZ_JBHSOH010000008.1"/>
</dbReference>
<dbReference type="InterPro" id="IPR040442">
    <property type="entry name" value="Pyrv_kinase-like_dom_sf"/>
</dbReference>
<dbReference type="CDD" id="cd00377">
    <property type="entry name" value="ICL_PEPM"/>
    <property type="match status" value="1"/>
</dbReference>
<dbReference type="Proteomes" id="UP001595979">
    <property type="component" value="Unassembled WGS sequence"/>
</dbReference>
<keyword evidence="2" id="KW-1185">Reference proteome</keyword>
<accession>A0ABW1DJV3</accession>
<dbReference type="Gene3D" id="6.10.250.510">
    <property type="match status" value="1"/>
</dbReference>
<dbReference type="InterPro" id="IPR039556">
    <property type="entry name" value="ICL/PEPM"/>
</dbReference>
<organism evidence="1 2">
    <name type="scientific">Deinococcus petrolearius</name>
    <dbReference type="NCBI Taxonomy" id="1751295"/>
    <lineage>
        <taxon>Bacteria</taxon>
        <taxon>Thermotogati</taxon>
        <taxon>Deinococcota</taxon>
        <taxon>Deinococci</taxon>
        <taxon>Deinococcales</taxon>
        <taxon>Deinococcaceae</taxon>
        <taxon>Deinococcus</taxon>
    </lineage>
</organism>
<reference evidence="2" key="1">
    <citation type="journal article" date="2019" name="Int. J. Syst. Evol. Microbiol.">
        <title>The Global Catalogue of Microorganisms (GCM) 10K type strain sequencing project: providing services to taxonomists for standard genome sequencing and annotation.</title>
        <authorList>
            <consortium name="The Broad Institute Genomics Platform"/>
            <consortium name="The Broad Institute Genome Sequencing Center for Infectious Disease"/>
            <person name="Wu L."/>
            <person name="Ma J."/>
        </authorList>
    </citation>
    <scope>NUCLEOTIDE SEQUENCE [LARGE SCALE GENOMIC DNA]</scope>
    <source>
        <strain evidence="2">CGMCC 1.15053</strain>
    </source>
</reference>
<name>A0ABW1DJV3_9DEIO</name>
<dbReference type="PANTHER" id="PTHR42905">
    <property type="entry name" value="PHOSPHOENOLPYRUVATE CARBOXYLASE"/>
    <property type="match status" value="1"/>
</dbReference>
<proteinExistence type="predicted"/>
<evidence type="ECO:0000313" key="1">
    <source>
        <dbReference type="EMBL" id="MFC5848584.1"/>
    </source>
</evidence>
<sequence>MTATPQASLNQARAFQALHQAEHGFLLPNAWDGASARIFQAAGFPAIGTTSAGIAYSRGKRDGQSFTRAEMCREVAAIVNTVSVPVNADIEAGYGDSPAEVAHSVTDFIAVGAVGLNLEDATGNLAQPLYTLDDQQRRLAAARTATDASGLPVYLNARTDTYISQFGDSEEERLAETLRRGRAYLSAGADSVFVPLVTDLATIRLLASELGGPVTVMAFPGAPSVATMLDAGATRVSIGQSAMLAALGLTARIARELQDSGTYEAMQASFYGFSEADHLFS</sequence>
<gene>
    <name evidence="1" type="ORF">ACFPQ6_09700</name>
</gene>
<dbReference type="GO" id="GO:0016829">
    <property type="term" value="F:lyase activity"/>
    <property type="evidence" value="ECO:0007669"/>
    <property type="project" value="UniProtKB-KW"/>
</dbReference>
<protein>
    <submittedName>
        <fullName evidence="1">Isocitrate lyase/phosphoenolpyruvate mutase family protein</fullName>
    </submittedName>
</protein>
<comment type="caution">
    <text evidence="1">The sequence shown here is derived from an EMBL/GenBank/DDBJ whole genome shotgun (WGS) entry which is preliminary data.</text>
</comment>
<keyword evidence="1" id="KW-0456">Lyase</keyword>